<evidence type="ECO:0000313" key="2">
    <source>
        <dbReference type="Proteomes" id="UP001207582"/>
    </source>
</evidence>
<keyword evidence="2" id="KW-1185">Reference proteome</keyword>
<gene>
    <name evidence="1" type="ORF">OM960_08170</name>
</gene>
<dbReference type="EMBL" id="JAPDOG010000005">
    <property type="protein sequence ID" value="MCW3781564.1"/>
    <property type="molecule type" value="Genomic_DNA"/>
</dbReference>
<protein>
    <recommendedName>
        <fullName evidence="3">Uracil DNA glycosylase superfamily protein</fullName>
    </recommendedName>
</protein>
<accession>A0ABT3J1K8</accession>
<name>A0ABT3J1K8_9RHOB</name>
<proteinExistence type="predicted"/>
<reference evidence="1 2" key="1">
    <citation type="submission" date="2022-10" db="EMBL/GenBank/DDBJ databases">
        <title>Defluviimonas sp. CAU 1641 isolated from mud.</title>
        <authorList>
            <person name="Kim W."/>
        </authorList>
    </citation>
    <scope>NUCLEOTIDE SEQUENCE [LARGE SCALE GENOMIC DNA]</scope>
    <source>
        <strain evidence="1 2">CAU 1641</strain>
    </source>
</reference>
<organism evidence="1 2">
    <name type="scientific">Defluviimonas salinarum</name>
    <dbReference type="NCBI Taxonomy" id="2992147"/>
    <lineage>
        <taxon>Bacteria</taxon>
        <taxon>Pseudomonadati</taxon>
        <taxon>Pseudomonadota</taxon>
        <taxon>Alphaproteobacteria</taxon>
        <taxon>Rhodobacterales</taxon>
        <taxon>Paracoccaceae</taxon>
        <taxon>Albidovulum</taxon>
    </lineage>
</organism>
<dbReference type="Proteomes" id="UP001207582">
    <property type="component" value="Unassembled WGS sequence"/>
</dbReference>
<dbReference type="RefSeq" id="WP_264771622.1">
    <property type="nucleotide sequence ID" value="NZ_JAPDOG010000005.1"/>
</dbReference>
<sequence>MANTPLLECFVPALIDSSASQPLDDPKLREQLTLSRENCLTTIYAPFEHIAGTARLVIVGITPGAAQANAALSAARACLRAGLGTADALRIAKQQASFSGGSTRSNLIGMLDIIGLPALFGIESSGSLFRADATAVHFTSALRNPVFWRGKNYNGTPDMICTPHLRGMMEQGLGEEIEALPNALWLPLGPKPTAALDHMVRIGRLERSRVLSGLPHPSGANNGPIGLFTGRNAPKNAQQREQAQRLRAAREALVNQVQMLRAGEDA</sequence>
<evidence type="ECO:0008006" key="3">
    <source>
        <dbReference type="Google" id="ProtNLM"/>
    </source>
</evidence>
<evidence type="ECO:0000313" key="1">
    <source>
        <dbReference type="EMBL" id="MCW3781564.1"/>
    </source>
</evidence>
<comment type="caution">
    <text evidence="1">The sequence shown here is derived from an EMBL/GenBank/DDBJ whole genome shotgun (WGS) entry which is preliminary data.</text>
</comment>